<dbReference type="PANTHER" id="PTHR14187:SF5">
    <property type="entry name" value="HEAT SHOCK 70 KDA PROTEIN 12A"/>
    <property type="match status" value="1"/>
</dbReference>
<dbReference type="SUPFAM" id="SSF50729">
    <property type="entry name" value="PH domain-like"/>
    <property type="match status" value="1"/>
</dbReference>
<dbReference type="PROSITE" id="PS50003">
    <property type="entry name" value="PH_DOMAIN"/>
    <property type="match status" value="1"/>
</dbReference>
<protein>
    <recommendedName>
        <fullName evidence="4">PH domain-containing protein</fullName>
    </recommendedName>
</protein>
<accession>A0A8B6BYC6</accession>
<dbReference type="CDD" id="cd10229">
    <property type="entry name" value="ASKHA_NBD_HSP70_HSPA12"/>
    <property type="match status" value="1"/>
</dbReference>
<evidence type="ECO:0000256" key="3">
    <source>
        <dbReference type="ARBA" id="ARBA00022840"/>
    </source>
</evidence>
<evidence type="ECO:0000259" key="4">
    <source>
        <dbReference type="PROSITE" id="PS50003"/>
    </source>
</evidence>
<evidence type="ECO:0000256" key="2">
    <source>
        <dbReference type="ARBA" id="ARBA00022741"/>
    </source>
</evidence>
<dbReference type="SUPFAM" id="SSF53067">
    <property type="entry name" value="Actin-like ATPase domain"/>
    <property type="match status" value="2"/>
</dbReference>
<dbReference type="AlphaFoldDB" id="A0A8B6BYC6"/>
<reference evidence="5" key="1">
    <citation type="submission" date="2018-11" db="EMBL/GenBank/DDBJ databases">
        <authorList>
            <person name="Alioto T."/>
            <person name="Alioto T."/>
        </authorList>
    </citation>
    <scope>NUCLEOTIDE SEQUENCE</scope>
</reference>
<dbReference type="InterPro" id="IPR001849">
    <property type="entry name" value="PH_domain"/>
</dbReference>
<dbReference type="Gene3D" id="3.30.420.40">
    <property type="match status" value="2"/>
</dbReference>
<gene>
    <name evidence="5" type="ORF">MGAL_10B044939</name>
</gene>
<dbReference type="InterPro" id="IPR011993">
    <property type="entry name" value="PH-like_dom_sf"/>
</dbReference>
<organism evidence="5 6">
    <name type="scientific">Mytilus galloprovincialis</name>
    <name type="common">Mediterranean mussel</name>
    <dbReference type="NCBI Taxonomy" id="29158"/>
    <lineage>
        <taxon>Eukaryota</taxon>
        <taxon>Metazoa</taxon>
        <taxon>Spiralia</taxon>
        <taxon>Lophotrochozoa</taxon>
        <taxon>Mollusca</taxon>
        <taxon>Bivalvia</taxon>
        <taxon>Autobranchia</taxon>
        <taxon>Pteriomorphia</taxon>
        <taxon>Mytilida</taxon>
        <taxon>Mytiloidea</taxon>
        <taxon>Mytilidae</taxon>
        <taxon>Mytilinae</taxon>
        <taxon>Mytilus</taxon>
    </lineage>
</organism>
<dbReference type="SMART" id="SM00233">
    <property type="entry name" value="PH"/>
    <property type="match status" value="1"/>
</dbReference>
<dbReference type="Pfam" id="PF00012">
    <property type="entry name" value="HSP70"/>
    <property type="match status" value="1"/>
</dbReference>
<dbReference type="EMBL" id="UYJE01000942">
    <property type="protein sequence ID" value="VDH97842.1"/>
    <property type="molecule type" value="Genomic_DNA"/>
</dbReference>
<evidence type="ECO:0000313" key="6">
    <source>
        <dbReference type="Proteomes" id="UP000596742"/>
    </source>
</evidence>
<dbReference type="Proteomes" id="UP000596742">
    <property type="component" value="Unassembled WGS sequence"/>
</dbReference>
<dbReference type="OrthoDB" id="6058342at2759"/>
<proteinExistence type="inferred from homology"/>
<dbReference type="Gene3D" id="2.30.29.30">
    <property type="entry name" value="Pleckstrin-homology domain (PH domain)/Phosphotyrosine-binding domain (PTB)"/>
    <property type="match status" value="1"/>
</dbReference>
<name>A0A8B6BYC6_MYTGA</name>
<feature type="domain" description="PH" evidence="4">
    <location>
        <begin position="1"/>
        <end position="94"/>
    </location>
</feature>
<dbReference type="GO" id="GO:0140662">
    <property type="term" value="F:ATP-dependent protein folding chaperone"/>
    <property type="evidence" value="ECO:0007669"/>
    <property type="project" value="InterPro"/>
</dbReference>
<comment type="caution">
    <text evidence="5">The sequence shown here is derived from an EMBL/GenBank/DDBJ whole genome shotgun (WGS) entry which is preliminary data.</text>
</comment>
<comment type="similarity">
    <text evidence="1">Belongs to the heat shock protein 70 family.</text>
</comment>
<dbReference type="InterPro" id="IPR043129">
    <property type="entry name" value="ATPase_NBD"/>
</dbReference>
<keyword evidence="3" id="KW-0067">ATP-binding</keyword>
<dbReference type="GO" id="GO:0005524">
    <property type="term" value="F:ATP binding"/>
    <property type="evidence" value="ECO:0007669"/>
    <property type="project" value="UniProtKB-KW"/>
</dbReference>
<dbReference type="InterPro" id="IPR013126">
    <property type="entry name" value="Hsp_70_fam"/>
</dbReference>
<dbReference type="Gene3D" id="3.90.640.10">
    <property type="entry name" value="Actin, Chain A, domain 4"/>
    <property type="match status" value="1"/>
</dbReference>
<keyword evidence="6" id="KW-1185">Reference proteome</keyword>
<evidence type="ECO:0000256" key="1">
    <source>
        <dbReference type="ARBA" id="ARBA00007381"/>
    </source>
</evidence>
<keyword evidence="2" id="KW-0547">Nucleotide-binding</keyword>
<dbReference type="PANTHER" id="PTHR14187">
    <property type="entry name" value="ALPHA KINASE/ELONGATION FACTOR 2 KINASE"/>
    <property type="match status" value="1"/>
</dbReference>
<evidence type="ECO:0000313" key="5">
    <source>
        <dbReference type="EMBL" id="VDH97842.1"/>
    </source>
</evidence>
<sequence length="774" mass="88069">MEGTLKRRISFFTGYQDKWFVLADDGNIKQFERQPTETNQKPKWTMNIILADVTTKDDGIRFVVTASNGRTLKLKAPNTEEREKWIKLFKIINEKHFPLIYSKKEDKGGFGAKAEEQKNVVHSEVSSAEKRSQELFKNMSLKPKRNYTMVAAIDFGSAYSGTAFSSKSDFTRNPLHICVMEGVGKISTMSTKIPTVLLLNPDKKFEAFGNEAEEKYARLTINDPQYANQCYYFTRFKMQLYNNRNLKKSLTIKDISGKKEMKAVDVFAACIEYLKNATFTRAKEQIPSLEEEDIHWVLTVPAIWTEAARQFMIDAAEKSGIYEDNLTLALEPEAAALCCRSLEIEKKDKGQSPQLGSFSPGSRFLVVDLGGGTVDITANEVMTTGQIKEIHSASGGPWGGNMINTKMWSLLREIFGTEVVSTFSLNNRDDYLDLVRDIERQKRSFNSDSKCTIELPSSLIIEVKKSNPDMVAEKYKGKAEIKKKKLQIIPEVLKSIFKESIDKIIGYVQKLLNEPETSKVKSILLVGGYASCGLLVHAIKEHFNHLTVICPLQPDVIVLKGAVIMGHMETPVVGRMAKYHYGVSVNGNEVQKNRMKVKVARNLGLPAKTLAKGRKSRTRVLQTEKSSWTYTLRKTRSDAMSEDEKKTAYNFWLSPSISRPTGNKKDIKRVRLGPHIYSCHMIHVLNKTQTEAFLEFQTTHPPDIKIKQRKFENLKPYFVRAARQQDMSTCCCRYHIEARSIFKKCMEFRKNVLTNHDVADTIQIKVFETLSDFD</sequence>